<evidence type="ECO:0000313" key="7">
    <source>
        <dbReference type="RefSeq" id="XP_067164080.1"/>
    </source>
</evidence>
<organism evidence="6 7">
    <name type="scientific">Apteryx mantelli</name>
    <name type="common">North Island brown kiwi</name>
    <dbReference type="NCBI Taxonomy" id="2696672"/>
    <lineage>
        <taxon>Eukaryota</taxon>
        <taxon>Metazoa</taxon>
        <taxon>Chordata</taxon>
        <taxon>Craniata</taxon>
        <taxon>Vertebrata</taxon>
        <taxon>Euteleostomi</taxon>
        <taxon>Archelosauria</taxon>
        <taxon>Archosauria</taxon>
        <taxon>Dinosauria</taxon>
        <taxon>Saurischia</taxon>
        <taxon>Theropoda</taxon>
        <taxon>Coelurosauria</taxon>
        <taxon>Aves</taxon>
        <taxon>Palaeognathae</taxon>
        <taxon>Apterygiformes</taxon>
        <taxon>Apterygidae</taxon>
        <taxon>Apteryx</taxon>
    </lineage>
</organism>
<evidence type="ECO:0000256" key="3">
    <source>
        <dbReference type="SAM" id="MobiDB-lite"/>
    </source>
</evidence>
<dbReference type="Gene3D" id="4.10.75.10">
    <property type="entry name" value="Elafin-like"/>
    <property type="match status" value="5"/>
</dbReference>
<dbReference type="Pfam" id="PF00095">
    <property type="entry name" value="WAP"/>
    <property type="match status" value="5"/>
</dbReference>
<accession>A0ABM4FGK9</accession>
<feature type="domain" description="WAP" evidence="5">
    <location>
        <begin position="247"/>
        <end position="293"/>
    </location>
</feature>
<keyword evidence="6" id="KW-1185">Reference proteome</keyword>
<dbReference type="SUPFAM" id="SSF57256">
    <property type="entry name" value="Elafin-like"/>
    <property type="match status" value="5"/>
</dbReference>
<dbReference type="PANTHER" id="PTHR19441:SF30">
    <property type="entry name" value="ELAFIN"/>
    <property type="match status" value="1"/>
</dbReference>
<feature type="region of interest" description="Disordered" evidence="3">
    <location>
        <begin position="104"/>
        <end position="133"/>
    </location>
</feature>
<dbReference type="InterPro" id="IPR036645">
    <property type="entry name" value="Elafin-like_sf"/>
</dbReference>
<gene>
    <name evidence="7" type="primary">WFDC3</name>
</gene>
<feature type="chain" id="PRO_5045710091" evidence="4">
    <location>
        <begin position="21"/>
        <end position="414"/>
    </location>
</feature>
<dbReference type="Proteomes" id="UP001652627">
    <property type="component" value="Chromosome 18"/>
</dbReference>
<dbReference type="InterPro" id="IPR050514">
    <property type="entry name" value="WAP_four-disulfide_core"/>
</dbReference>
<dbReference type="GeneID" id="136993646"/>
<sequence>MPGERALLLLLLALLPPAPAQPQGAGGRGAAPAAVPLPPPLRRAPRGRWPPAAVAVPSKAGECPAGSGGLPRPSRLYCLSDHSCPGAEKCCDAGQSRTCLLPATGTTTAPGAGPEPGRRAGSGREPEPPRQWPGLRSALPPGCGVQRASPFAVSPGYCPAAGSAGTDTCGTSCHNDTACGPGQKCCSLGCCTRCVGAQPAKPGFCPRKRALRSGAACANQCADDRGCPGTHKCCFSGCGLACTPPYAAKPGACPVVLRGSLGPCAELCHGDGDCPGTAKCCSTGCGRICKPPMEASQGTMAQPGQADPGHPFPCQGWGAGAACRLLGCRGLAEPGEGLSAAVPARAAPAPQPQPVHPSLRMCPVRPGLCPPAATGDPATGCLALCLEDKDCPPGQKCCLLHCGRACVPPLWGSA</sequence>
<name>A0ABM4FGK9_9AVES</name>
<keyword evidence="2" id="KW-1015">Disulfide bond</keyword>
<protein>
    <submittedName>
        <fullName evidence="7">WAP four-disulfide core domain protein 3</fullName>
    </submittedName>
</protein>
<feature type="domain" description="WAP" evidence="5">
    <location>
        <begin position="198"/>
        <end position="246"/>
    </location>
</feature>
<evidence type="ECO:0000313" key="6">
    <source>
        <dbReference type="Proteomes" id="UP001652627"/>
    </source>
</evidence>
<dbReference type="PANTHER" id="PTHR19441">
    <property type="entry name" value="WHEY ACDIC PROTEIN WAP"/>
    <property type="match status" value="1"/>
</dbReference>
<evidence type="ECO:0000256" key="1">
    <source>
        <dbReference type="ARBA" id="ARBA00022729"/>
    </source>
</evidence>
<keyword evidence="1 4" id="KW-0732">Signal</keyword>
<dbReference type="CDD" id="cd00199">
    <property type="entry name" value="WAP"/>
    <property type="match status" value="2"/>
</dbReference>
<feature type="signal peptide" evidence="4">
    <location>
        <begin position="1"/>
        <end position="20"/>
    </location>
</feature>
<feature type="compositionally biased region" description="Basic and acidic residues" evidence="3">
    <location>
        <begin position="116"/>
        <end position="128"/>
    </location>
</feature>
<evidence type="ECO:0000259" key="5">
    <source>
        <dbReference type="PROSITE" id="PS51390"/>
    </source>
</evidence>
<dbReference type="RefSeq" id="XP_067164080.1">
    <property type="nucleotide sequence ID" value="XM_067307979.1"/>
</dbReference>
<dbReference type="PRINTS" id="PR00003">
    <property type="entry name" value="4DISULPHCORE"/>
</dbReference>
<reference evidence="7" key="1">
    <citation type="submission" date="2025-08" db="UniProtKB">
        <authorList>
            <consortium name="RefSeq"/>
        </authorList>
    </citation>
    <scope>IDENTIFICATION</scope>
    <source>
        <tissue evidence="7">Blood</tissue>
    </source>
</reference>
<evidence type="ECO:0000256" key="4">
    <source>
        <dbReference type="SAM" id="SignalP"/>
    </source>
</evidence>
<dbReference type="InterPro" id="IPR008197">
    <property type="entry name" value="WAP_dom"/>
</dbReference>
<feature type="region of interest" description="Disordered" evidence="3">
    <location>
        <begin position="20"/>
        <end position="47"/>
    </location>
</feature>
<feature type="domain" description="WAP" evidence="5">
    <location>
        <begin position="362"/>
        <end position="410"/>
    </location>
</feature>
<evidence type="ECO:0000256" key="2">
    <source>
        <dbReference type="ARBA" id="ARBA00023157"/>
    </source>
</evidence>
<proteinExistence type="predicted"/>
<dbReference type="PROSITE" id="PS51390">
    <property type="entry name" value="WAP"/>
    <property type="match status" value="4"/>
</dbReference>
<feature type="domain" description="WAP" evidence="5">
    <location>
        <begin position="56"/>
        <end position="103"/>
    </location>
</feature>
<dbReference type="SMART" id="SM00217">
    <property type="entry name" value="WAP"/>
    <property type="match status" value="5"/>
</dbReference>